<name>A0ABS1EHC8_9BURK</name>
<dbReference type="Proteomes" id="UP000635316">
    <property type="component" value="Unassembled WGS sequence"/>
</dbReference>
<dbReference type="InterPro" id="IPR003673">
    <property type="entry name" value="CoA-Trfase_fam_III"/>
</dbReference>
<evidence type="ECO:0000313" key="3">
    <source>
        <dbReference type="Proteomes" id="UP000635316"/>
    </source>
</evidence>
<reference evidence="2 3" key="1">
    <citation type="submission" date="2020-12" db="EMBL/GenBank/DDBJ databases">
        <authorList>
            <person name="Lu T."/>
            <person name="Wang Q."/>
            <person name="Han X."/>
        </authorList>
    </citation>
    <scope>NUCLEOTIDE SEQUENCE [LARGE SCALE GENOMIC DNA]</scope>
    <source>
        <strain evidence="2 3">WQ 585</strain>
    </source>
</reference>
<dbReference type="EMBL" id="JAENGP010000019">
    <property type="protein sequence ID" value="MBK1782430.1"/>
    <property type="molecule type" value="Genomic_DNA"/>
</dbReference>
<dbReference type="GO" id="GO:0016740">
    <property type="term" value="F:transferase activity"/>
    <property type="evidence" value="ECO:0007669"/>
    <property type="project" value="UniProtKB-KW"/>
</dbReference>
<dbReference type="PANTHER" id="PTHR48207">
    <property type="entry name" value="SUCCINATE--HYDROXYMETHYLGLUTARATE COA-TRANSFERASE"/>
    <property type="match status" value="1"/>
</dbReference>
<dbReference type="RefSeq" id="WP_200239052.1">
    <property type="nucleotide sequence ID" value="NZ_JAENGP010000019.1"/>
</dbReference>
<keyword evidence="1 2" id="KW-0808">Transferase</keyword>
<gene>
    <name evidence="2" type="ORF">JHL22_14530</name>
</gene>
<sequence length="374" mass="40398">MHNQLPTPHSALTGLTVIDLTRVLGGPYCTQILADHGANVLKIEPPSGDETRMWGPPFVGDTAAYFVGVNRNKEGMSLDLSQEQGRAFLRTLLADADILIENFKPGTLEKWGVGYQTLQQEFPALIHCCISGFGADGPLGGLPGYDACAQAMCGLMSVNGEKNGEPLRVGLPVVDMVTGLNAAIAILMAVNERHTSGLGQHLDITLYDCAISLLHPHAPNYFNSGNIPGRTGNDHPNIAPYESYATGEGEIFLAVGNNRQFALLCQKLNHPALAEDARFINNADRLQNRPQLREVLSVILLDYKAQELAQALLASGVPAAPINNVAQLLDHPHTAHRNMVIEQEGYKGINTPIKLSRTPARFRKGAPALQKPLM</sequence>
<dbReference type="Gene3D" id="3.40.50.10540">
    <property type="entry name" value="Crotonobetainyl-coa:carnitine coa-transferase, domain 1"/>
    <property type="match status" value="1"/>
</dbReference>
<proteinExistence type="predicted"/>
<dbReference type="Gene3D" id="3.30.1540.10">
    <property type="entry name" value="formyl-coa transferase, domain 3"/>
    <property type="match status" value="1"/>
</dbReference>
<evidence type="ECO:0000256" key="1">
    <source>
        <dbReference type="ARBA" id="ARBA00022679"/>
    </source>
</evidence>
<dbReference type="Pfam" id="PF02515">
    <property type="entry name" value="CoA_transf_3"/>
    <property type="match status" value="1"/>
</dbReference>
<dbReference type="SUPFAM" id="SSF89796">
    <property type="entry name" value="CoA-transferase family III (CaiB/BaiF)"/>
    <property type="match status" value="1"/>
</dbReference>
<comment type="caution">
    <text evidence="2">The sequence shown here is derived from an EMBL/GenBank/DDBJ whole genome shotgun (WGS) entry which is preliminary data.</text>
</comment>
<accession>A0ABS1EHC8</accession>
<dbReference type="InterPro" id="IPR023606">
    <property type="entry name" value="CoA-Trfase_III_dom_1_sf"/>
</dbReference>
<dbReference type="InterPro" id="IPR044855">
    <property type="entry name" value="CoA-Trfase_III_dom3_sf"/>
</dbReference>
<evidence type="ECO:0000313" key="2">
    <source>
        <dbReference type="EMBL" id="MBK1782430.1"/>
    </source>
</evidence>
<dbReference type="PANTHER" id="PTHR48207:SF3">
    <property type="entry name" value="SUCCINATE--HYDROXYMETHYLGLUTARATE COA-TRANSFERASE"/>
    <property type="match status" value="1"/>
</dbReference>
<organism evidence="2 3">
    <name type="scientific">Advenella mandrilli</name>
    <dbReference type="NCBI Taxonomy" id="2800330"/>
    <lineage>
        <taxon>Bacteria</taxon>
        <taxon>Pseudomonadati</taxon>
        <taxon>Pseudomonadota</taxon>
        <taxon>Betaproteobacteria</taxon>
        <taxon>Burkholderiales</taxon>
        <taxon>Alcaligenaceae</taxon>
    </lineage>
</organism>
<dbReference type="InterPro" id="IPR050483">
    <property type="entry name" value="CoA-transferase_III_domain"/>
</dbReference>
<protein>
    <submittedName>
        <fullName evidence="2">CoA transferase</fullName>
    </submittedName>
</protein>
<keyword evidence="3" id="KW-1185">Reference proteome</keyword>